<dbReference type="SUPFAM" id="SSF47226">
    <property type="entry name" value="Histidine-containing phosphotransfer domain, HPT domain"/>
    <property type="match status" value="2"/>
</dbReference>
<evidence type="ECO:0000313" key="3">
    <source>
        <dbReference type="EMBL" id="WLD59343.1"/>
    </source>
</evidence>
<name>A0AB38YIU2_9GAMM</name>
<gene>
    <name evidence="3" type="ORF">NFC81_06065</name>
</gene>
<dbReference type="AlphaFoldDB" id="A0AB38YIU2"/>
<feature type="domain" description="Scaffold protein FimL second" evidence="2">
    <location>
        <begin position="155"/>
        <end position="283"/>
    </location>
</feature>
<organism evidence="3">
    <name type="scientific">Salinispirillum sp. LH 10-3-1</name>
    <dbReference type="NCBI Taxonomy" id="2952525"/>
    <lineage>
        <taxon>Bacteria</taxon>
        <taxon>Pseudomonadati</taxon>
        <taxon>Pseudomonadota</taxon>
        <taxon>Gammaproteobacteria</taxon>
        <taxon>Oceanospirillales</taxon>
        <taxon>Saccharospirillaceae</taxon>
        <taxon>Salinispirillum</taxon>
    </lineage>
</organism>
<accession>A0AB38YIU2</accession>
<feature type="coiled-coil region" evidence="1">
    <location>
        <begin position="4"/>
        <end position="31"/>
    </location>
</feature>
<dbReference type="InterPro" id="IPR036641">
    <property type="entry name" value="HPT_dom_sf"/>
</dbReference>
<dbReference type="InterPro" id="IPR058661">
    <property type="entry name" value="FimL_2nd"/>
</dbReference>
<reference evidence="3" key="1">
    <citation type="submission" date="2022-07" db="EMBL/GenBank/DDBJ databases">
        <title>Complete genome sequence of Salinispirillum sp. LH10-3-1 capable of multiple carbohydrate inversion isolated from a soda lake.</title>
        <authorList>
            <person name="Liu J."/>
            <person name="Zhai Y."/>
            <person name="Zhang H."/>
            <person name="Yang H."/>
            <person name="Qu J."/>
            <person name="Li J."/>
        </authorList>
    </citation>
    <scope>NUCLEOTIDE SEQUENCE</scope>
    <source>
        <strain evidence="3">LH 10-3-1</strain>
    </source>
</reference>
<evidence type="ECO:0000259" key="2">
    <source>
        <dbReference type="Pfam" id="PF26379"/>
    </source>
</evidence>
<dbReference type="EMBL" id="CP101717">
    <property type="protein sequence ID" value="WLD59343.1"/>
    <property type="molecule type" value="Genomic_DNA"/>
</dbReference>
<protein>
    <recommendedName>
        <fullName evidence="2">Scaffold protein FimL second domain-containing protein</fullName>
    </recommendedName>
</protein>
<evidence type="ECO:0000256" key="1">
    <source>
        <dbReference type="SAM" id="Coils"/>
    </source>
</evidence>
<proteinExistence type="predicted"/>
<sequence length="554" mass="61970">MTNNATLSALKTELEKTVEDAQRALEQYLSYSQSLQDWQQTVDGFQQLRGIFVMLEHQGAALMCEEAVQLLQFLPVESVAQHDKEFEVLTRSLVLIQKYLEFQELGKAPFPEILLPTVNDLRRARKAVILREGCFHRFNYTIKATTNADNRLTRETKEALRKYRHMFQAGLLYAMREAQPKRALGYMALCLNRVQSALRQTDAADFWYLAALAAEGISKADDHRLSAARRRWYGQLDRQLHNLIRQSNKALQAAPVSSLVQDNLYYIALTAAHSPRLQSFQEAHPDIRLSYNDRQLREQEQLLLAPGSSVLQSVSTALQEEFVKVKDTVDQAAVPNGQFSAYGLRDHLARIADTLDMVGLNSPANVVRRMWELVRGWPDNAVPRQDDLMTIADAILYAESAVSRLNQNGTRYTADDEAAGARNVMLQEAKAAVLDETEAGLSVAKRAVTAYMESQYDNVHLANVPATLGGIKGALMFLQAMEAVVVVDQCIRFVTGLQRNEVRATDIQLEAFADALSSLELYLEGLLAGQDNPDVLRMARASVAQLPSKVKGEA</sequence>
<keyword evidence="1" id="KW-0175">Coiled coil</keyword>
<dbReference type="GO" id="GO:0000160">
    <property type="term" value="P:phosphorelay signal transduction system"/>
    <property type="evidence" value="ECO:0007669"/>
    <property type="project" value="InterPro"/>
</dbReference>
<dbReference type="RefSeq" id="WP_304996634.1">
    <property type="nucleotide sequence ID" value="NZ_CP101717.1"/>
</dbReference>
<dbReference type="Pfam" id="PF26379">
    <property type="entry name" value="FimL_2nd"/>
    <property type="match status" value="1"/>
</dbReference>